<reference evidence="2 3" key="1">
    <citation type="submission" date="2011-02" db="EMBL/GenBank/DDBJ databases">
        <title>The Genome Sequence of Mortierella verticillata NRRL 6337.</title>
        <authorList>
            <consortium name="The Broad Institute Genome Sequencing Platform"/>
            <person name="Russ C."/>
            <person name="Cuomo C."/>
            <person name="Burger G."/>
            <person name="Gray M.W."/>
            <person name="Holland P.W.H."/>
            <person name="King N."/>
            <person name="Lang F.B.F."/>
            <person name="Roger A.J."/>
            <person name="Ruiz-Trillo I."/>
            <person name="Young S.K."/>
            <person name="Zeng Q."/>
            <person name="Gargeya S."/>
            <person name="Alvarado L."/>
            <person name="Berlin A."/>
            <person name="Chapman S.B."/>
            <person name="Chen Z."/>
            <person name="Freedman E."/>
            <person name="Gellesch M."/>
            <person name="Goldberg J."/>
            <person name="Griggs A."/>
            <person name="Gujja S."/>
            <person name="Heilman E."/>
            <person name="Heiman D."/>
            <person name="Howarth C."/>
            <person name="Mehta T."/>
            <person name="Neiman D."/>
            <person name="Pearson M."/>
            <person name="Roberts A."/>
            <person name="Saif S."/>
            <person name="Shea T."/>
            <person name="Shenoy N."/>
            <person name="Sisk P."/>
            <person name="Stolte C."/>
            <person name="Sykes S."/>
            <person name="White J."/>
            <person name="Yandava C."/>
            <person name="Haas B."/>
            <person name="Nusbaum C."/>
            <person name="Birren B."/>
        </authorList>
    </citation>
    <scope>NUCLEOTIDE SEQUENCE [LARGE SCALE GENOMIC DNA]</scope>
    <source>
        <strain evidence="2 3">NRRL 6337</strain>
    </source>
</reference>
<protein>
    <submittedName>
        <fullName evidence="2">Uncharacterized protein</fullName>
    </submittedName>
</protein>
<feature type="signal peptide" evidence="1">
    <location>
        <begin position="1"/>
        <end position="24"/>
    </location>
</feature>
<dbReference type="Proteomes" id="UP000243308">
    <property type="component" value="Unassembled WGS sequence"/>
</dbReference>
<sequence length="289" mass="31949">MTPKHSILSLVALVLTLVIAVTSALPTPVSKPSLFRFPISTPKMDTLWLIDSLPQVSWDTAEMPEGSTMDIALLHHAKKQSILLRRYVPTRLGSTLVNLGPELQPGTYSLLLTVFKGRTSTVVGRSLVQSIILIEDISVDPEQEDEVPETTPVASDDKKKVKEDEFLFKKQKTQAIQETEQVVLTHQPTKGNLVLRAPYTVGWTTPKPLEGAKARVNILLVSRDAEGDKTVRVLANNIDAKVGFMYVFLPEDVPLKAYSIKVEIVGKGRKFSGYTHKFMTSLPAFSSRA</sequence>
<dbReference type="EMBL" id="KN042432">
    <property type="protein sequence ID" value="KFH62397.1"/>
    <property type="molecule type" value="Genomic_DNA"/>
</dbReference>
<dbReference type="OrthoDB" id="2380458at2759"/>
<keyword evidence="1" id="KW-0732">Signal</keyword>
<evidence type="ECO:0000313" key="3">
    <source>
        <dbReference type="Proteomes" id="UP000243308"/>
    </source>
</evidence>
<dbReference type="AlphaFoldDB" id="A0A086TKC0"/>
<evidence type="ECO:0000313" key="2">
    <source>
        <dbReference type="EMBL" id="KFH62397.1"/>
    </source>
</evidence>
<name>A0A086TKC0_9FUNG</name>
<proteinExistence type="predicted"/>
<evidence type="ECO:0000256" key="1">
    <source>
        <dbReference type="SAM" id="SignalP"/>
    </source>
</evidence>
<accession>A0A086TKC0</accession>
<keyword evidence="3" id="KW-1185">Reference proteome</keyword>
<organism evidence="2 3">
    <name type="scientific">Podila verticillata NRRL 6337</name>
    <dbReference type="NCBI Taxonomy" id="1069443"/>
    <lineage>
        <taxon>Eukaryota</taxon>
        <taxon>Fungi</taxon>
        <taxon>Fungi incertae sedis</taxon>
        <taxon>Mucoromycota</taxon>
        <taxon>Mortierellomycotina</taxon>
        <taxon>Mortierellomycetes</taxon>
        <taxon>Mortierellales</taxon>
        <taxon>Mortierellaceae</taxon>
        <taxon>Podila</taxon>
    </lineage>
</organism>
<gene>
    <name evidence="2" type="ORF">MVEG_11606</name>
</gene>
<feature type="chain" id="PRO_5001815840" evidence="1">
    <location>
        <begin position="25"/>
        <end position="289"/>
    </location>
</feature>